<proteinExistence type="predicted"/>
<evidence type="ECO:0000313" key="3">
    <source>
        <dbReference type="Proteomes" id="UP000624404"/>
    </source>
</evidence>
<sequence>MNSFLKMTSAKDPPKHFSDLPAEVRCLIWKYCLPGERILPFRIQKLSWDRSRLALIRCFKNLPPPKLLHVCQESRKEASRFYRQGSWGRLDYHGQVASGWWDPSMDIIYVPYWLPNNPPSPPGTIISTDDAKSANLNLLRESLYFQDRLTAIQHLALSTKSASIRWQWEDCMKIGEAWDWSHMAGWLCQFPLLKTFTLVVDYTTYRYSAQGPRWVDHPDFAIEGRWRDHPSRWDMAPARIISAFEHRFDLIKPGKTDSNWKPPRVRIVLDEEDWEECHRREERYRRRNPGSYD</sequence>
<reference evidence="2" key="1">
    <citation type="submission" date="2020-10" db="EMBL/GenBank/DDBJ databases">
        <authorList>
            <person name="Kusch S."/>
        </authorList>
    </citation>
    <scope>NUCLEOTIDE SEQUENCE</scope>
    <source>
        <strain evidence="2">SwB9</strain>
    </source>
</reference>
<evidence type="ECO:0000259" key="1">
    <source>
        <dbReference type="Pfam" id="PF20150"/>
    </source>
</evidence>
<name>A0A8H2ZIX2_9HELO</name>
<dbReference type="InterPro" id="IPR045518">
    <property type="entry name" value="2EXR"/>
</dbReference>
<dbReference type="PANTHER" id="PTHR35910">
    <property type="entry name" value="2EXR DOMAIN-CONTAINING PROTEIN"/>
    <property type="match status" value="1"/>
</dbReference>
<accession>A0A8H2ZIX2</accession>
<evidence type="ECO:0000313" key="2">
    <source>
        <dbReference type="EMBL" id="CAD6439215.1"/>
    </source>
</evidence>
<dbReference type="OrthoDB" id="3557569at2759"/>
<feature type="domain" description="2EXR" evidence="1">
    <location>
        <begin position="16"/>
        <end position="108"/>
    </location>
</feature>
<dbReference type="EMBL" id="CAJHIA010000002">
    <property type="protein sequence ID" value="CAD6439215.1"/>
    <property type="molecule type" value="Genomic_DNA"/>
</dbReference>
<dbReference type="AlphaFoldDB" id="A0A8H2ZIX2"/>
<dbReference type="Proteomes" id="UP000624404">
    <property type="component" value="Unassembled WGS sequence"/>
</dbReference>
<keyword evidence="3" id="KW-1185">Reference proteome</keyword>
<dbReference type="PANTHER" id="PTHR35910:SF6">
    <property type="entry name" value="2EXR DOMAIN-CONTAINING PROTEIN"/>
    <property type="match status" value="1"/>
</dbReference>
<protein>
    <submittedName>
        <fullName evidence="2">321f56a7-685e-4714-9522-67f5ea8439da-CDS</fullName>
    </submittedName>
</protein>
<dbReference type="Pfam" id="PF20150">
    <property type="entry name" value="2EXR"/>
    <property type="match status" value="1"/>
</dbReference>
<organism evidence="2 3">
    <name type="scientific">Sclerotinia trifoliorum</name>
    <dbReference type="NCBI Taxonomy" id="28548"/>
    <lineage>
        <taxon>Eukaryota</taxon>
        <taxon>Fungi</taxon>
        <taxon>Dikarya</taxon>
        <taxon>Ascomycota</taxon>
        <taxon>Pezizomycotina</taxon>
        <taxon>Leotiomycetes</taxon>
        <taxon>Helotiales</taxon>
        <taxon>Sclerotiniaceae</taxon>
        <taxon>Sclerotinia</taxon>
    </lineage>
</organism>
<comment type="caution">
    <text evidence="2">The sequence shown here is derived from an EMBL/GenBank/DDBJ whole genome shotgun (WGS) entry which is preliminary data.</text>
</comment>
<gene>
    <name evidence="2" type="ORF">SCLTRI_LOCUS103</name>
</gene>